<dbReference type="CDD" id="cd08442">
    <property type="entry name" value="PBP2_YofA_SoxR_like"/>
    <property type="match status" value="1"/>
</dbReference>
<dbReference type="Gene3D" id="3.40.190.290">
    <property type="match status" value="1"/>
</dbReference>
<evidence type="ECO:0000256" key="3">
    <source>
        <dbReference type="ARBA" id="ARBA00023125"/>
    </source>
</evidence>
<dbReference type="STRING" id="624147.SAMN04487970_10041"/>
<dbReference type="FunFam" id="1.10.10.10:FF:000001">
    <property type="entry name" value="LysR family transcriptional regulator"/>
    <property type="match status" value="1"/>
</dbReference>
<dbReference type="PRINTS" id="PR00039">
    <property type="entry name" value="HTHLYSR"/>
</dbReference>
<dbReference type="Pfam" id="PF00126">
    <property type="entry name" value="HTH_1"/>
    <property type="match status" value="1"/>
</dbReference>
<dbReference type="GO" id="GO:0003700">
    <property type="term" value="F:DNA-binding transcription factor activity"/>
    <property type="evidence" value="ECO:0007669"/>
    <property type="project" value="InterPro"/>
</dbReference>
<keyword evidence="4" id="KW-0804">Transcription</keyword>
<evidence type="ECO:0000259" key="5">
    <source>
        <dbReference type="PROSITE" id="PS50931"/>
    </source>
</evidence>
<reference evidence="7" key="1">
    <citation type="submission" date="2016-10" db="EMBL/GenBank/DDBJ databases">
        <authorList>
            <person name="Varghese N."/>
            <person name="Submissions S."/>
        </authorList>
    </citation>
    <scope>NUCLEOTIDE SEQUENCE [LARGE SCALE GENOMIC DNA]</scope>
    <source>
        <strain evidence="7">CGMCC 1.8946</strain>
    </source>
</reference>
<keyword evidence="2" id="KW-0805">Transcription regulation</keyword>
<evidence type="ECO:0000256" key="4">
    <source>
        <dbReference type="ARBA" id="ARBA00023163"/>
    </source>
</evidence>
<evidence type="ECO:0000256" key="1">
    <source>
        <dbReference type="ARBA" id="ARBA00009437"/>
    </source>
</evidence>
<dbReference type="PANTHER" id="PTHR30126">
    <property type="entry name" value="HTH-TYPE TRANSCRIPTIONAL REGULATOR"/>
    <property type="match status" value="1"/>
</dbReference>
<evidence type="ECO:0000256" key="2">
    <source>
        <dbReference type="ARBA" id="ARBA00023015"/>
    </source>
</evidence>
<sequence length="300" mass="33119">MPLDTSALQVFQAAARSGSVSKAAQQLNYAQSNVTTKIKQLEKELGAPLFYRHNRGITLTPAGKTLLEYADKALRLLEEARKAVQDASTPTGPLSIGSMETTAAVRLPHLLADYHRMCPEVDLSFVTGPSQQLIQAVLDYSLDGAFVMGPVEHPELLQDLVFEEKLVLVTDVLRPQLDSPRELTDRTVLVFRSGCSYRAKLLGWLQEEGVMPVKIMEFGTLETIVGCVAAGLGVSLLPESIVQGNTKEGLVRSYPIPKRYGRVQTVFIRRKDAYLSQAYKLFLNEMKNRFLLPDGLGQPS</sequence>
<feature type="domain" description="HTH lysR-type" evidence="5">
    <location>
        <begin position="3"/>
        <end position="60"/>
    </location>
</feature>
<comment type="similarity">
    <text evidence="1">Belongs to the LysR transcriptional regulatory family.</text>
</comment>
<dbReference type="InterPro" id="IPR036388">
    <property type="entry name" value="WH-like_DNA-bd_sf"/>
</dbReference>
<keyword evidence="3 6" id="KW-0238">DNA-binding</keyword>
<accession>A0A1G4PSZ4</accession>
<dbReference type="Gene3D" id="1.10.10.10">
    <property type="entry name" value="Winged helix-like DNA-binding domain superfamily/Winged helix DNA-binding domain"/>
    <property type="match status" value="1"/>
</dbReference>
<dbReference type="SUPFAM" id="SSF46785">
    <property type="entry name" value="Winged helix' DNA-binding domain"/>
    <property type="match status" value="1"/>
</dbReference>
<keyword evidence="7" id="KW-1185">Reference proteome</keyword>
<dbReference type="PROSITE" id="PS50931">
    <property type="entry name" value="HTH_LYSR"/>
    <property type="match status" value="1"/>
</dbReference>
<dbReference type="GO" id="GO:0000976">
    <property type="term" value="F:transcription cis-regulatory region binding"/>
    <property type="evidence" value="ECO:0007669"/>
    <property type="project" value="TreeGrafter"/>
</dbReference>
<evidence type="ECO:0000313" key="6">
    <source>
        <dbReference type="EMBL" id="SCW35410.1"/>
    </source>
</evidence>
<dbReference type="AlphaFoldDB" id="A0A1G4PSZ4"/>
<organism evidence="6 7">
    <name type="scientific">Paenibacillus tianmuensis</name>
    <dbReference type="NCBI Taxonomy" id="624147"/>
    <lineage>
        <taxon>Bacteria</taxon>
        <taxon>Bacillati</taxon>
        <taxon>Bacillota</taxon>
        <taxon>Bacilli</taxon>
        <taxon>Bacillales</taxon>
        <taxon>Paenibacillaceae</taxon>
        <taxon>Paenibacillus</taxon>
    </lineage>
</organism>
<protein>
    <submittedName>
        <fullName evidence="6">DNA-binding transcriptional regulator, LysR family</fullName>
    </submittedName>
</protein>
<dbReference type="SUPFAM" id="SSF53850">
    <property type="entry name" value="Periplasmic binding protein-like II"/>
    <property type="match status" value="1"/>
</dbReference>
<dbReference type="PANTHER" id="PTHR30126:SF40">
    <property type="entry name" value="HTH-TYPE TRANSCRIPTIONAL REGULATOR GLTR"/>
    <property type="match status" value="1"/>
</dbReference>
<name>A0A1G4PSZ4_9BACL</name>
<dbReference type="Proteomes" id="UP000198601">
    <property type="component" value="Unassembled WGS sequence"/>
</dbReference>
<dbReference type="InterPro" id="IPR005119">
    <property type="entry name" value="LysR_subst-bd"/>
</dbReference>
<proteinExistence type="inferred from homology"/>
<dbReference type="Pfam" id="PF03466">
    <property type="entry name" value="LysR_substrate"/>
    <property type="match status" value="1"/>
</dbReference>
<dbReference type="EMBL" id="FMTT01000004">
    <property type="protein sequence ID" value="SCW35410.1"/>
    <property type="molecule type" value="Genomic_DNA"/>
</dbReference>
<evidence type="ECO:0000313" key="7">
    <source>
        <dbReference type="Proteomes" id="UP000198601"/>
    </source>
</evidence>
<dbReference type="InterPro" id="IPR000847">
    <property type="entry name" value="LysR_HTH_N"/>
</dbReference>
<dbReference type="InterPro" id="IPR036390">
    <property type="entry name" value="WH_DNA-bd_sf"/>
</dbReference>
<gene>
    <name evidence="6" type="ORF">SAMN04487970_10041</name>
</gene>